<reference evidence="6 7" key="1">
    <citation type="submission" date="2019-07" db="EMBL/GenBank/DDBJ databases">
        <title>Tepidimonas thermarum AA-1 draft genome.</title>
        <authorList>
            <person name="Da Costa M.S."/>
            <person name="Froufe H.J.C."/>
            <person name="Egas C."/>
            <person name="Albuquerque L."/>
        </authorList>
    </citation>
    <scope>NUCLEOTIDE SEQUENCE [LARGE SCALE GENOMIC DNA]</scope>
    <source>
        <strain evidence="6 7">AA-1</strain>
    </source>
</reference>
<keyword evidence="4" id="KW-1133">Transmembrane helix</keyword>
<keyword evidence="1 6" id="KW-0808">Transferase</keyword>
<dbReference type="PANTHER" id="PTHR24421:SF58">
    <property type="entry name" value="SIGNAL TRANSDUCTION HISTIDINE-PROTEIN KINASE_PHOSPHATASE UHPB"/>
    <property type="match status" value="1"/>
</dbReference>
<keyword evidence="2 6" id="KW-0418">Kinase</keyword>
<dbReference type="GO" id="GO:0000160">
    <property type="term" value="P:phosphorelay signal transduction system"/>
    <property type="evidence" value="ECO:0007669"/>
    <property type="project" value="UniProtKB-KW"/>
</dbReference>
<dbReference type="PANTHER" id="PTHR24421">
    <property type="entry name" value="NITRATE/NITRITE SENSOR PROTEIN NARX-RELATED"/>
    <property type="match status" value="1"/>
</dbReference>
<dbReference type="RefSeq" id="WP_143902138.1">
    <property type="nucleotide sequence ID" value="NZ_VJOL01000020.1"/>
</dbReference>
<keyword evidence="3" id="KW-0902">Two-component regulatory system</keyword>
<dbReference type="OrthoDB" id="9147043at2"/>
<dbReference type="Gene3D" id="1.20.5.1930">
    <property type="match status" value="1"/>
</dbReference>
<dbReference type="CDD" id="cd16917">
    <property type="entry name" value="HATPase_UhpB-NarQ-NarX-like"/>
    <property type="match status" value="1"/>
</dbReference>
<evidence type="ECO:0000313" key="6">
    <source>
        <dbReference type="EMBL" id="TSE29785.1"/>
    </source>
</evidence>
<dbReference type="SUPFAM" id="SSF55874">
    <property type="entry name" value="ATPase domain of HSP90 chaperone/DNA topoisomerase II/histidine kinase"/>
    <property type="match status" value="1"/>
</dbReference>
<protein>
    <submittedName>
        <fullName evidence="6">Sensor histidine kinase LiaS</fullName>
        <ecNumber evidence="6">2.7.13.3</ecNumber>
    </submittedName>
</protein>
<feature type="transmembrane region" description="Helical" evidence="4">
    <location>
        <begin position="227"/>
        <end position="248"/>
    </location>
</feature>
<evidence type="ECO:0000256" key="3">
    <source>
        <dbReference type="ARBA" id="ARBA00023012"/>
    </source>
</evidence>
<keyword evidence="4" id="KW-0812">Transmembrane</keyword>
<evidence type="ECO:0000256" key="2">
    <source>
        <dbReference type="ARBA" id="ARBA00022777"/>
    </source>
</evidence>
<dbReference type="Proteomes" id="UP000318542">
    <property type="component" value="Unassembled WGS sequence"/>
</dbReference>
<dbReference type="EMBL" id="VJOL01000020">
    <property type="protein sequence ID" value="TSE29785.1"/>
    <property type="molecule type" value="Genomic_DNA"/>
</dbReference>
<feature type="transmembrane region" description="Helical" evidence="4">
    <location>
        <begin position="286"/>
        <end position="304"/>
    </location>
</feature>
<dbReference type="AlphaFoldDB" id="A0A554X1V9"/>
<proteinExistence type="predicted"/>
<keyword evidence="4" id="KW-0472">Membrane</keyword>
<evidence type="ECO:0000256" key="4">
    <source>
        <dbReference type="SAM" id="Phobius"/>
    </source>
</evidence>
<dbReference type="InterPro" id="IPR036890">
    <property type="entry name" value="HATPase_C_sf"/>
</dbReference>
<gene>
    <name evidence="6" type="primary">liaS</name>
    <name evidence="6" type="ORF">Tther_01307</name>
</gene>
<dbReference type="SMART" id="SM00387">
    <property type="entry name" value="HATPase_c"/>
    <property type="match status" value="1"/>
</dbReference>
<evidence type="ECO:0000256" key="1">
    <source>
        <dbReference type="ARBA" id="ARBA00022679"/>
    </source>
</evidence>
<dbReference type="EC" id="2.7.13.3" evidence="6"/>
<sequence>MTDPIDLPPRPRDRLRAVASPWVAVLLLGLLVLLHAVSLPRPLPGVYTVQRATAHLPLDPQAGARVVALPHVLDDEGPAWWDRVDYELPWPQALAYERPDDVRLALLLPRVGTRFRVLLNGHEVAQMGWYTPADHTVLAAAQPHLVPLPSALLTARSGDNLLRIEVRARVLERSGLSPVQLGDHDVLSRRHRLLALWQVTAGWVMAATSSFIAVLALFLWRPLRERLFVLFALASVAHAVRTVMLVVLEPPLGYELVFFLNRVALGAFVGFFILAVQELLGHRRTWVRRGAWAIIGGTPLWIAWVQWAQDYALVRLWAGGLTGFAAVALAAAVWDLWRRRAWHDEARLVTMVALFALVTGVRDFGVVQLGWPGDGDMRWMPLGGVALTLTMGWVLVHRATVWARTVHRLNDTLAQTVAQRESELRAAFQRLRAAERQRAIEDERRRLMRDMHDGLGSQLVQTLNLVRSAPEGVDRGSVETMLAHALDELRLALDSLEPMEGDLPAILGTLRRRLGPALESAGIELRWEVQDVPPVEALDARGVMHLFRCLQEIFANVVKHAHAQRITVSTWVRDDHIVLSIEDDGVGLPPPERRSAEGRGLRNVLTRAAKMGASVRFYDAHPGTGIEFAFTTGRQPPESDTDWLRRQL</sequence>
<dbReference type="InterPro" id="IPR050482">
    <property type="entry name" value="Sensor_HK_TwoCompSys"/>
</dbReference>
<feature type="transmembrane region" description="Helical" evidence="4">
    <location>
        <begin position="348"/>
        <end position="371"/>
    </location>
</feature>
<name>A0A554X1V9_9BURK</name>
<dbReference type="Pfam" id="PF02518">
    <property type="entry name" value="HATPase_c"/>
    <property type="match status" value="1"/>
</dbReference>
<feature type="domain" description="Histidine kinase/HSP90-like ATPase" evidence="5">
    <location>
        <begin position="541"/>
        <end position="634"/>
    </location>
</feature>
<dbReference type="InterPro" id="IPR003594">
    <property type="entry name" value="HATPase_dom"/>
</dbReference>
<comment type="caution">
    <text evidence="6">The sequence shown here is derived from an EMBL/GenBank/DDBJ whole genome shotgun (WGS) entry which is preliminary data.</text>
</comment>
<feature type="transmembrane region" description="Helical" evidence="4">
    <location>
        <begin position="316"/>
        <end position="336"/>
    </location>
</feature>
<keyword evidence="7" id="KW-1185">Reference proteome</keyword>
<feature type="transmembrane region" description="Helical" evidence="4">
    <location>
        <begin position="377"/>
        <end position="396"/>
    </location>
</feature>
<accession>A0A554X1V9</accession>
<organism evidence="6 7">
    <name type="scientific">Tepidimonas thermarum</name>
    <dbReference type="NCBI Taxonomy" id="335431"/>
    <lineage>
        <taxon>Bacteria</taxon>
        <taxon>Pseudomonadati</taxon>
        <taxon>Pseudomonadota</taxon>
        <taxon>Betaproteobacteria</taxon>
        <taxon>Burkholderiales</taxon>
        <taxon>Tepidimonas</taxon>
    </lineage>
</organism>
<feature type="transmembrane region" description="Helical" evidence="4">
    <location>
        <begin position="195"/>
        <end position="220"/>
    </location>
</feature>
<evidence type="ECO:0000313" key="7">
    <source>
        <dbReference type="Proteomes" id="UP000318542"/>
    </source>
</evidence>
<evidence type="ECO:0000259" key="5">
    <source>
        <dbReference type="SMART" id="SM00387"/>
    </source>
</evidence>
<dbReference type="Gene3D" id="3.30.565.10">
    <property type="entry name" value="Histidine kinase-like ATPase, C-terminal domain"/>
    <property type="match status" value="1"/>
</dbReference>
<feature type="transmembrane region" description="Helical" evidence="4">
    <location>
        <begin position="17"/>
        <end position="37"/>
    </location>
</feature>
<dbReference type="GO" id="GO:0004673">
    <property type="term" value="F:protein histidine kinase activity"/>
    <property type="evidence" value="ECO:0007669"/>
    <property type="project" value="UniProtKB-EC"/>
</dbReference>
<feature type="transmembrane region" description="Helical" evidence="4">
    <location>
        <begin position="254"/>
        <end position="274"/>
    </location>
</feature>